<proteinExistence type="predicted"/>
<evidence type="ECO:0000313" key="1">
    <source>
        <dbReference type="EMBL" id="AWG25059.1"/>
    </source>
</evidence>
<dbReference type="KEGG" id="fki:FK004_07335"/>
<dbReference type="OrthoDB" id="8536728at2"/>
<dbReference type="Gene3D" id="3.90.930.1">
    <property type="match status" value="1"/>
</dbReference>
<accession>A0A2S1LMW4</accession>
<name>A0A2S1LMW4_9FLAO</name>
<sequence length="161" mass="18865">MNYLIPINRSAVFILILMALICTSCVTNRMENNERVGHWIEKRTEDGVRYESHGHYHKGEENRKWRYYENGRLVKKERYHGSRSTLTYYHPNGRKSKKGETKQNGLHWSYDGAWNNYDTSGKRTGIMTYKEGELIREQDAAGQDIPLTPLIEMTLPELPSK</sequence>
<dbReference type="Proteomes" id="UP000244677">
    <property type="component" value="Chromosome"/>
</dbReference>
<organism evidence="1 2">
    <name type="scientific">Flavobacterium kingsejongi</name>
    <dbReference type="NCBI Taxonomy" id="1678728"/>
    <lineage>
        <taxon>Bacteria</taxon>
        <taxon>Pseudomonadati</taxon>
        <taxon>Bacteroidota</taxon>
        <taxon>Flavobacteriia</taxon>
        <taxon>Flavobacteriales</taxon>
        <taxon>Flavobacteriaceae</taxon>
        <taxon>Flavobacterium</taxon>
    </lineage>
</organism>
<dbReference type="EMBL" id="CP020919">
    <property type="protein sequence ID" value="AWG25059.1"/>
    <property type="molecule type" value="Genomic_DNA"/>
</dbReference>
<keyword evidence="2" id="KW-1185">Reference proteome</keyword>
<evidence type="ECO:0000313" key="2">
    <source>
        <dbReference type="Proteomes" id="UP000244677"/>
    </source>
</evidence>
<evidence type="ECO:0008006" key="3">
    <source>
        <dbReference type="Google" id="ProtNLM"/>
    </source>
</evidence>
<dbReference type="AlphaFoldDB" id="A0A2S1LMW4"/>
<gene>
    <name evidence="1" type="ORF">FK004_07335</name>
</gene>
<reference evidence="1 2" key="1">
    <citation type="submission" date="2017-04" db="EMBL/GenBank/DDBJ databases">
        <title>Complete genome sequence of Flavobacterium kingsejong AJ004.</title>
        <authorList>
            <person name="Lee P.C."/>
        </authorList>
    </citation>
    <scope>NUCLEOTIDE SEQUENCE [LARGE SCALE GENOMIC DNA]</scope>
    <source>
        <strain evidence="1 2">AJ004</strain>
    </source>
</reference>
<dbReference type="RefSeq" id="WP_108736663.1">
    <property type="nucleotide sequence ID" value="NZ_CP020919.1"/>
</dbReference>
<protein>
    <recommendedName>
        <fullName evidence="3">Membrane-binding protein</fullName>
    </recommendedName>
</protein>